<keyword evidence="2" id="KW-1185">Reference proteome</keyword>
<evidence type="ECO:0000313" key="3">
    <source>
        <dbReference type="WBParaSite" id="sdigi.contig162.g5472.t1"/>
    </source>
</evidence>
<dbReference type="Proteomes" id="UP000887581">
    <property type="component" value="Unplaced"/>
</dbReference>
<dbReference type="WBParaSite" id="sdigi.contig162.g5472.t1">
    <property type="protein sequence ID" value="sdigi.contig162.g5472.t1"/>
    <property type="gene ID" value="sdigi.contig162.g5472"/>
</dbReference>
<dbReference type="AlphaFoldDB" id="A0A915PN22"/>
<feature type="region of interest" description="Disordered" evidence="1">
    <location>
        <begin position="1"/>
        <end position="34"/>
    </location>
</feature>
<proteinExistence type="predicted"/>
<feature type="compositionally biased region" description="Polar residues" evidence="1">
    <location>
        <begin position="1"/>
        <end position="15"/>
    </location>
</feature>
<reference evidence="3" key="1">
    <citation type="submission" date="2022-11" db="UniProtKB">
        <authorList>
            <consortium name="WormBaseParasite"/>
        </authorList>
    </citation>
    <scope>IDENTIFICATION</scope>
</reference>
<organism evidence="2 3">
    <name type="scientific">Setaria digitata</name>
    <dbReference type="NCBI Taxonomy" id="48799"/>
    <lineage>
        <taxon>Eukaryota</taxon>
        <taxon>Metazoa</taxon>
        <taxon>Ecdysozoa</taxon>
        <taxon>Nematoda</taxon>
        <taxon>Chromadorea</taxon>
        <taxon>Rhabditida</taxon>
        <taxon>Spirurina</taxon>
        <taxon>Spiruromorpha</taxon>
        <taxon>Filarioidea</taxon>
        <taxon>Setariidae</taxon>
        <taxon>Setaria</taxon>
    </lineage>
</organism>
<sequence length="259" mass="30494">MADNNKMQVLPSSNEETVEAGDQTLARKPTKSIRGKSEIVRITDETFDDDHREVDEVETNKISDDMIKKLLICNKNDATEIKDNPPKTPEQLEEEELLQEIAKRPLESFKNMKDIPDAIAKVYYKDITRRWKESEARIKETESLLSSVKYEDRSLEEDRLEILGELLDKATQSFEIYEEHENRKVPYGHRLVLETRLLIVFNNAVNLIYKIIGEFDKLKGDQVGVNDERDQLRYEIRYCDAVYTEVHERFLKSYLEMEW</sequence>
<evidence type="ECO:0000256" key="1">
    <source>
        <dbReference type="SAM" id="MobiDB-lite"/>
    </source>
</evidence>
<name>A0A915PN22_9BILA</name>
<evidence type="ECO:0000313" key="2">
    <source>
        <dbReference type="Proteomes" id="UP000887581"/>
    </source>
</evidence>
<protein>
    <submittedName>
        <fullName evidence="3">Uncharacterized protein</fullName>
    </submittedName>
</protein>
<accession>A0A915PN22</accession>